<dbReference type="EMBL" id="CP071090">
    <property type="protein sequence ID" value="QSQ21294.1"/>
    <property type="molecule type" value="Genomic_DNA"/>
</dbReference>
<gene>
    <name evidence="2" type="ORF">JY651_39915</name>
</gene>
<dbReference type="Proteomes" id="UP000662747">
    <property type="component" value="Chromosome"/>
</dbReference>
<proteinExistence type="predicted"/>
<feature type="compositionally biased region" description="Low complexity" evidence="1">
    <location>
        <begin position="206"/>
        <end position="215"/>
    </location>
</feature>
<evidence type="ECO:0000313" key="3">
    <source>
        <dbReference type="Proteomes" id="UP000662747"/>
    </source>
</evidence>
<feature type="compositionally biased region" description="Basic and acidic residues" evidence="1">
    <location>
        <begin position="236"/>
        <end position="252"/>
    </location>
</feature>
<reference evidence="2 3" key="1">
    <citation type="submission" date="2021-02" db="EMBL/GenBank/DDBJ databases">
        <title>De Novo genome assembly of isolated myxobacteria.</title>
        <authorList>
            <person name="Stevens D.C."/>
        </authorList>
    </citation>
    <scope>NUCLEOTIDE SEQUENCE [LARGE SCALE GENOMIC DNA]</scope>
    <source>
        <strain evidence="3">SCPEA02</strain>
    </source>
</reference>
<protein>
    <submittedName>
        <fullName evidence="2">Uncharacterized protein</fullName>
    </submittedName>
</protein>
<feature type="region of interest" description="Disordered" evidence="1">
    <location>
        <begin position="185"/>
        <end position="215"/>
    </location>
</feature>
<keyword evidence="3" id="KW-1185">Reference proteome</keyword>
<name>A0ABX7NSG4_9BACT</name>
<feature type="region of interest" description="Disordered" evidence="1">
    <location>
        <begin position="229"/>
        <end position="263"/>
    </location>
</feature>
<accession>A0ABX7NSG4</accession>
<feature type="region of interest" description="Disordered" evidence="1">
    <location>
        <begin position="1"/>
        <end position="120"/>
    </location>
</feature>
<evidence type="ECO:0000313" key="2">
    <source>
        <dbReference type="EMBL" id="QSQ21294.1"/>
    </source>
</evidence>
<organism evidence="2 3">
    <name type="scientific">Pyxidicoccus parkwayensis</name>
    <dbReference type="NCBI Taxonomy" id="2813578"/>
    <lineage>
        <taxon>Bacteria</taxon>
        <taxon>Pseudomonadati</taxon>
        <taxon>Myxococcota</taxon>
        <taxon>Myxococcia</taxon>
        <taxon>Myxococcales</taxon>
        <taxon>Cystobacterineae</taxon>
        <taxon>Myxococcaceae</taxon>
        <taxon>Pyxidicoccus</taxon>
    </lineage>
</organism>
<dbReference type="RefSeq" id="WP_206722872.1">
    <property type="nucleotide sequence ID" value="NZ_CP071090.1"/>
</dbReference>
<feature type="compositionally biased region" description="Polar residues" evidence="1">
    <location>
        <begin position="40"/>
        <end position="50"/>
    </location>
</feature>
<sequence length="263" mass="27680">MKIAGPRQIPESKPSKPAECEGGPTPIRHHRGDAGRPTQLGGSHTNNTQLGYAKPKPTPDGFETGPKPGRPIFRPGTGVVPGAYHACRGPGSGGSDKGGSNNVMLGNDKPPGGGFFPEPGVGKPPSIFHHPPVNVGSIVTLLQRLLGEKPKPHPEAPVAGLAGGLTLPTEGGTTMPGKWHPIRPGEGHADNISKYEPLQPSTSIQPSASSPLRPPLSINTLARLLPQLFHPSAADGEGRRGTDRVRERHERPLTFVHIPRARE</sequence>
<evidence type="ECO:0000256" key="1">
    <source>
        <dbReference type="SAM" id="MobiDB-lite"/>
    </source>
</evidence>